<evidence type="ECO:0000256" key="2">
    <source>
        <dbReference type="ARBA" id="ARBA00022741"/>
    </source>
</evidence>
<dbReference type="PANTHER" id="PTHR42788:SF13">
    <property type="entry name" value="ALIPHATIC SULFONATES IMPORT ATP-BINDING PROTEIN SSUB"/>
    <property type="match status" value="1"/>
</dbReference>
<dbReference type="InterPro" id="IPR027417">
    <property type="entry name" value="P-loop_NTPase"/>
</dbReference>
<dbReference type="SUPFAM" id="SSF52540">
    <property type="entry name" value="P-loop containing nucleoside triphosphate hydrolases"/>
    <property type="match status" value="1"/>
</dbReference>
<organism evidence="6 7">
    <name type="scientific">Bacillus methanolicus PB1</name>
    <dbReference type="NCBI Taxonomy" id="997296"/>
    <lineage>
        <taxon>Bacteria</taxon>
        <taxon>Bacillati</taxon>
        <taxon>Bacillota</taxon>
        <taxon>Bacilli</taxon>
        <taxon>Bacillales</taxon>
        <taxon>Bacillaceae</taxon>
        <taxon>Bacillus</taxon>
    </lineage>
</organism>
<evidence type="ECO:0000256" key="3">
    <source>
        <dbReference type="ARBA" id="ARBA00022840"/>
    </source>
</evidence>
<dbReference type="Proteomes" id="UP000010523">
    <property type="component" value="Unassembled WGS sequence"/>
</dbReference>
<dbReference type="InterPro" id="IPR003593">
    <property type="entry name" value="AAA+_ATPase"/>
</dbReference>
<dbReference type="Gene3D" id="3.40.50.300">
    <property type="entry name" value="P-loop containing nucleotide triphosphate hydrolases"/>
    <property type="match status" value="1"/>
</dbReference>
<feature type="domain" description="ABC transporter" evidence="5">
    <location>
        <begin position="37"/>
        <end position="268"/>
    </location>
</feature>
<keyword evidence="7" id="KW-1185">Reference proteome</keyword>
<dbReference type="GO" id="GO:0016887">
    <property type="term" value="F:ATP hydrolysis activity"/>
    <property type="evidence" value="ECO:0007669"/>
    <property type="project" value="InterPro"/>
</dbReference>
<dbReference type="PROSITE" id="PS50893">
    <property type="entry name" value="ABC_TRANSPORTER_2"/>
    <property type="match status" value="1"/>
</dbReference>
<accession>I3E1Q0</accession>
<dbReference type="CDD" id="cd03293">
    <property type="entry name" value="ABC_NrtD_SsuB_transporters"/>
    <property type="match status" value="1"/>
</dbReference>
<evidence type="ECO:0000256" key="1">
    <source>
        <dbReference type="ARBA" id="ARBA00022448"/>
    </source>
</evidence>
<gene>
    <name evidence="6" type="ORF">PB1_08677</name>
</gene>
<keyword evidence="3" id="KW-0067">ATP-binding</keyword>
<dbReference type="InterPro" id="IPR017871">
    <property type="entry name" value="ABC_transporter-like_CS"/>
</dbReference>
<dbReference type="InterPro" id="IPR003439">
    <property type="entry name" value="ABC_transporter-like_ATP-bd"/>
</dbReference>
<reference evidence="6 7" key="1">
    <citation type="journal article" date="2012" name="Appl. Environ. Microbiol.">
        <title>Genome Sequence of Thermotolerant Bacillus methanolicus: Features and Regulation Related to Methylotrophy and Production of L-Lysine and L-Glutamate from Methanol.</title>
        <authorList>
            <person name="Heggeset T.M."/>
            <person name="Krog A."/>
            <person name="Balzer S."/>
            <person name="Wentzel A."/>
            <person name="Ellingsen T.E."/>
            <person name="Brautaset T."/>
        </authorList>
    </citation>
    <scope>NUCLEOTIDE SEQUENCE [LARGE SCALE GENOMIC DNA]</scope>
    <source>
        <strain evidence="6 7">PB1</strain>
    </source>
</reference>
<evidence type="ECO:0000259" key="5">
    <source>
        <dbReference type="PROSITE" id="PS50893"/>
    </source>
</evidence>
<evidence type="ECO:0000313" key="6">
    <source>
        <dbReference type="EMBL" id="EIJ80421.1"/>
    </source>
</evidence>
<dbReference type="PROSITE" id="PS00211">
    <property type="entry name" value="ABC_TRANSPORTER_1"/>
    <property type="match status" value="1"/>
</dbReference>
<dbReference type="OrthoDB" id="9802264at2"/>
<keyword evidence="2" id="KW-0547">Nucleotide-binding</keyword>
<evidence type="ECO:0000313" key="7">
    <source>
        <dbReference type="Proteomes" id="UP000010523"/>
    </source>
</evidence>
<comment type="caution">
    <text evidence="6">The sequence shown here is derived from an EMBL/GenBank/DDBJ whole genome shotgun (WGS) entry which is preliminary data.</text>
</comment>
<dbReference type="SMART" id="SM00382">
    <property type="entry name" value="AAA"/>
    <property type="match status" value="1"/>
</dbReference>
<sequence length="283" mass="32266">MCFFRFIIVKERMITLELLELQQIEEINALEEQNTVVKMDHVSKTYQNGNIAVSNINLTIREGEFLSFVGPSGCGKSTIFKMISGLVEPSKGSIEIFGAPPKKFRENSTDIAFVFQDSTLLPWRKVIDNVMLPLEIRGMPKKVCVEKAYQVLELVGLKNYINVLPRHLSGGMKMRVSIARALISKPKLLLMDEPFGALDEITRQNLQYELLNIWKKHRMTVLFITHNVFEAVYLSTKIAVMTPSPGKIASLVDVPFSYSREDEFRNTHEFSDLVAKVSNRLKH</sequence>
<evidence type="ECO:0000256" key="4">
    <source>
        <dbReference type="ARBA" id="ARBA00022967"/>
    </source>
</evidence>
<dbReference type="AlphaFoldDB" id="I3E1Q0"/>
<name>I3E1Q0_BACMT</name>
<dbReference type="EMBL" id="AFEU01000002">
    <property type="protein sequence ID" value="EIJ80421.1"/>
    <property type="molecule type" value="Genomic_DNA"/>
</dbReference>
<keyword evidence="1" id="KW-0813">Transport</keyword>
<protein>
    <submittedName>
        <fullName evidence="6">ABC transporter related protein</fullName>
    </submittedName>
</protein>
<keyword evidence="4" id="KW-1278">Translocase</keyword>
<dbReference type="eggNOG" id="COG1116">
    <property type="taxonomic scope" value="Bacteria"/>
</dbReference>
<proteinExistence type="predicted"/>
<dbReference type="PANTHER" id="PTHR42788">
    <property type="entry name" value="TAURINE IMPORT ATP-BINDING PROTEIN-RELATED"/>
    <property type="match status" value="1"/>
</dbReference>
<dbReference type="Pfam" id="PF00005">
    <property type="entry name" value="ABC_tran"/>
    <property type="match status" value="1"/>
</dbReference>
<dbReference type="STRING" id="997296.PB1_08677"/>
<dbReference type="InterPro" id="IPR050166">
    <property type="entry name" value="ABC_transporter_ATP-bind"/>
</dbReference>
<dbReference type="PATRIC" id="fig|997296.3.peg.1844"/>
<dbReference type="GO" id="GO:0005524">
    <property type="term" value="F:ATP binding"/>
    <property type="evidence" value="ECO:0007669"/>
    <property type="project" value="UniProtKB-KW"/>
</dbReference>